<keyword evidence="7" id="KW-1185">Reference proteome</keyword>
<dbReference type="Gene3D" id="3.30.70.330">
    <property type="match status" value="3"/>
</dbReference>
<gene>
    <name evidence="6" type="ORF">LAESUDRAFT_728698</name>
</gene>
<dbReference type="STRING" id="1314785.A0A165D1U7"/>
<protein>
    <recommendedName>
        <fullName evidence="5">RRM domain-containing protein</fullName>
    </recommendedName>
</protein>
<feature type="compositionally biased region" description="Polar residues" evidence="4">
    <location>
        <begin position="36"/>
        <end position="80"/>
    </location>
</feature>
<reference evidence="6 7" key="1">
    <citation type="journal article" date="2016" name="Mol. Biol. Evol.">
        <title>Comparative Genomics of Early-Diverging Mushroom-Forming Fungi Provides Insights into the Origins of Lignocellulose Decay Capabilities.</title>
        <authorList>
            <person name="Nagy L.G."/>
            <person name="Riley R."/>
            <person name="Tritt A."/>
            <person name="Adam C."/>
            <person name="Daum C."/>
            <person name="Floudas D."/>
            <person name="Sun H."/>
            <person name="Yadav J.S."/>
            <person name="Pangilinan J."/>
            <person name="Larsson K.H."/>
            <person name="Matsuura K."/>
            <person name="Barry K."/>
            <person name="Labutti K."/>
            <person name="Kuo R."/>
            <person name="Ohm R.A."/>
            <person name="Bhattacharya S.S."/>
            <person name="Shirouzu T."/>
            <person name="Yoshinaga Y."/>
            <person name="Martin F.M."/>
            <person name="Grigoriev I.V."/>
            <person name="Hibbett D.S."/>
        </authorList>
    </citation>
    <scope>NUCLEOTIDE SEQUENCE [LARGE SCALE GENOMIC DNA]</scope>
    <source>
        <strain evidence="6 7">93-53</strain>
    </source>
</reference>
<dbReference type="InterPro" id="IPR035979">
    <property type="entry name" value="RBD_domain_sf"/>
</dbReference>
<evidence type="ECO:0000256" key="2">
    <source>
        <dbReference type="ARBA" id="ARBA00022884"/>
    </source>
</evidence>
<proteinExistence type="predicted"/>
<feature type="domain" description="RRM" evidence="5">
    <location>
        <begin position="317"/>
        <end position="395"/>
    </location>
</feature>
<evidence type="ECO:0000256" key="1">
    <source>
        <dbReference type="ARBA" id="ARBA00022737"/>
    </source>
</evidence>
<dbReference type="GO" id="GO:0003723">
    <property type="term" value="F:RNA binding"/>
    <property type="evidence" value="ECO:0007669"/>
    <property type="project" value="UniProtKB-UniRule"/>
</dbReference>
<organism evidence="6 7">
    <name type="scientific">Laetiporus sulphureus 93-53</name>
    <dbReference type="NCBI Taxonomy" id="1314785"/>
    <lineage>
        <taxon>Eukaryota</taxon>
        <taxon>Fungi</taxon>
        <taxon>Dikarya</taxon>
        <taxon>Basidiomycota</taxon>
        <taxon>Agaricomycotina</taxon>
        <taxon>Agaricomycetes</taxon>
        <taxon>Polyporales</taxon>
        <taxon>Laetiporus</taxon>
    </lineage>
</organism>
<dbReference type="InParanoid" id="A0A165D1U7"/>
<dbReference type="PROSITE" id="PS50102">
    <property type="entry name" value="RRM"/>
    <property type="match status" value="2"/>
</dbReference>
<dbReference type="SMART" id="SM00360">
    <property type="entry name" value="RRM"/>
    <property type="match status" value="3"/>
</dbReference>
<accession>A0A165D1U7</accession>
<feature type="domain" description="RRM" evidence="5">
    <location>
        <begin position="145"/>
        <end position="224"/>
    </location>
</feature>
<feature type="region of interest" description="Disordered" evidence="4">
    <location>
        <begin position="14"/>
        <end position="93"/>
    </location>
</feature>
<evidence type="ECO:0000256" key="4">
    <source>
        <dbReference type="SAM" id="MobiDB-lite"/>
    </source>
</evidence>
<dbReference type="AlphaFoldDB" id="A0A165D1U7"/>
<evidence type="ECO:0000313" key="6">
    <source>
        <dbReference type="EMBL" id="KZT03983.1"/>
    </source>
</evidence>
<dbReference type="Proteomes" id="UP000076871">
    <property type="component" value="Unassembled WGS sequence"/>
</dbReference>
<dbReference type="PANTHER" id="PTHR24012">
    <property type="entry name" value="RNA BINDING PROTEIN"/>
    <property type="match status" value="1"/>
</dbReference>
<dbReference type="RefSeq" id="XP_040761723.1">
    <property type="nucleotide sequence ID" value="XM_040909494.1"/>
</dbReference>
<evidence type="ECO:0000259" key="5">
    <source>
        <dbReference type="PROSITE" id="PS50102"/>
    </source>
</evidence>
<sequence>MLARSRRFLTKIFSECQSPPTQSPLSSTSSLLRDPAQTTVSDTVPQTATSPDSQEVGTTVTSPMNVESSDPKRSTASSTALRRMKSPPWQKDRIAAARAKWTGSLKSETHKYKPSPQRLARPRADAPEIYSSGTMEEPVEEHALETLIVMNIGPQITEEDLWTRFDKIARMRGTWIVRNWFGETLTYAFIRFRRSDYASRIMQLARRVPIFLDGRPITLRWAHGDHPPPQRNHLIVIGLSMLVTEEDVGKLFHEYDMRRVIIQMNPQTGRYARVHFWTEDGAAQAYLGLRDARSKLGGYPVSVVRDGWITEDMMPSSVLCLKALPKEATEAHVQALFMPFGDVVKRVAMPRGERGAQHAFVTVSSVEVAQKVWSAAHKRPFTLWGRTLRVGFARPPTSRITIFSSHAHQLKRIDL</sequence>
<keyword evidence="2 3" id="KW-0694">RNA-binding</keyword>
<evidence type="ECO:0000313" key="7">
    <source>
        <dbReference type="Proteomes" id="UP000076871"/>
    </source>
</evidence>
<evidence type="ECO:0000256" key="3">
    <source>
        <dbReference type="PROSITE-ProRule" id="PRU00176"/>
    </source>
</evidence>
<dbReference type="InterPro" id="IPR000504">
    <property type="entry name" value="RRM_dom"/>
</dbReference>
<dbReference type="CDD" id="cd00590">
    <property type="entry name" value="RRM_SF"/>
    <property type="match status" value="2"/>
</dbReference>
<dbReference type="GeneID" id="63826523"/>
<keyword evidence="1" id="KW-0677">Repeat</keyword>
<dbReference type="EMBL" id="KV427640">
    <property type="protein sequence ID" value="KZT03983.1"/>
    <property type="molecule type" value="Genomic_DNA"/>
</dbReference>
<feature type="compositionally biased region" description="Low complexity" evidence="4">
    <location>
        <begin position="17"/>
        <end position="32"/>
    </location>
</feature>
<dbReference type="SUPFAM" id="SSF54928">
    <property type="entry name" value="RNA-binding domain, RBD"/>
    <property type="match status" value="2"/>
</dbReference>
<dbReference type="InterPro" id="IPR012677">
    <property type="entry name" value="Nucleotide-bd_a/b_plait_sf"/>
</dbReference>
<name>A0A165D1U7_9APHY</name>
<dbReference type="Pfam" id="PF00076">
    <property type="entry name" value="RRM_1"/>
    <property type="match status" value="2"/>
</dbReference>